<comment type="caution">
    <text evidence="1">The sequence shown here is derived from an EMBL/GenBank/DDBJ whole genome shotgun (WGS) entry which is preliminary data.</text>
</comment>
<proteinExistence type="predicted"/>
<evidence type="ECO:0000313" key="2">
    <source>
        <dbReference type="Proteomes" id="UP001320706"/>
    </source>
</evidence>
<accession>A0ACC3SQ01</accession>
<dbReference type="Proteomes" id="UP001320706">
    <property type="component" value="Unassembled WGS sequence"/>
</dbReference>
<gene>
    <name evidence="1" type="ORF">M8818_000794</name>
</gene>
<organism evidence="1 2">
    <name type="scientific">Zalaria obscura</name>
    <dbReference type="NCBI Taxonomy" id="2024903"/>
    <lineage>
        <taxon>Eukaryota</taxon>
        <taxon>Fungi</taxon>
        <taxon>Dikarya</taxon>
        <taxon>Ascomycota</taxon>
        <taxon>Pezizomycotina</taxon>
        <taxon>Dothideomycetes</taxon>
        <taxon>Dothideomycetidae</taxon>
        <taxon>Dothideales</taxon>
        <taxon>Zalariaceae</taxon>
        <taxon>Zalaria</taxon>
    </lineage>
</organism>
<evidence type="ECO:0000313" key="1">
    <source>
        <dbReference type="EMBL" id="KAK8219820.1"/>
    </source>
</evidence>
<name>A0ACC3SQ01_9PEZI</name>
<reference evidence="1" key="1">
    <citation type="submission" date="2024-02" db="EMBL/GenBank/DDBJ databases">
        <title>Metagenome Assembled Genome of Zalaria obscura JY119.</title>
        <authorList>
            <person name="Vighnesh L."/>
            <person name="Jagadeeshwari U."/>
            <person name="Venkata Ramana C."/>
            <person name="Sasikala C."/>
        </authorList>
    </citation>
    <scope>NUCLEOTIDE SEQUENCE</scope>
    <source>
        <strain evidence="1">JY119</strain>
    </source>
</reference>
<keyword evidence="2" id="KW-1185">Reference proteome</keyword>
<protein>
    <submittedName>
        <fullName evidence="1">Uncharacterized protein</fullName>
    </submittedName>
</protein>
<sequence length="1255" mass="137761">MADHGPAVGMGSSSPDIMNDPAYQTNPTGEGKAPGEGDTCRICRSEGTPEEPLFYPCKCSGSIKFVHQDCLMEWLSHSNKKHCELCKTPFRFTKLYDSHMPDTLPTRVFIRKAFVHILRYLTTWARGGLVGLIWLIALPWCIRWAWRGLFWFTDAGWARDPFVARMEAAALQNASSNSLPDAFMGHAGSQPSSGHALGNSTAEPFTFSLVKMTIHLLLATGRWSSRNAPDQTAARLSPMAYSSILSDVDSVNDLTSSPLLNRMILDVMEGQIITLLVVVAFILVFLIREWVVQQQPILNAAAHAREDEVRIEELHDQAERLRNARNVIEQLAEAAREQNTGETAGSENDNDRTDISSAADFVGWDRLETYVLTQHQLAEAQTDRPHGDIEPEHVETAARDLARQLELVIDSGMEPGEAVRKIGNIIGKMPLQAQRIWLSALREHVQRQKLVFDAGSLTPTGEGSSSGANAEEPVVAEEGEGGEGVASHFGSFRVSARPSMRPREASSGAVRILQALEEEAGVDSSSTHHSQSDAESEDSWESHDSWQLPTPVSAASEPRSRDRTERLNTEKDKAPQGDHDTDHPNGLTKEGSMQDEGSWENRAAASEPSGVTEREEQSTDNHQPAQISGNEGTEHAEANDSHVGLPWGQAAGNESGEDDSWEDTFSEPSHAGGVAQPTERSEHQETANNPRAPTPPPQPAPPQGILQRMFDWFWADIVQNPAVGEPPVHGDEEIIQDAFEEAVFAPLGGNEEAEPALPEIDAQPGQDPEVLAAAAQAGLDPEAVEDAEDLEDLLLDTVTFVGSWALFWIVQLASSFIAVCIQAVYGQVTWNPLGSLTAPLYGICEKAATRLSGLFEPVAGGAPPGESAILLISIRAHESLQQLKGEVIAILSLLGAGLTSMGEHIQDMTGSTLLREVLLWAGNEVKYCAGHALWLYDQATTVLTHAFKTGKLTMNIEPATVTLDPSLAYWSATDRGLTVLAGYIFLAMLHKPTTGRKAFHGLPQTSWRRAKGDPYNQYRDAGLPAILRFAPGLRPASTVRQRHHRFTHCIRHALALALHFRPLVYWNMLYVPFRALRIDVSPDHAQRQPDEEGHHVRKSWSSLLGLKRGETDAPVIGEDRKLLADDRNTDVYFLRDGRYVRAPASDQVRIPKGHRVFLQVTEDNKRIDGKADQEYGIHGKEDPNFTKVYVPPWFRLRIALFLVGLWAFAATLGVSASVVPMGDSTLAGIFGACRRSMARLDKDGHTLEQKPGILL</sequence>
<dbReference type="EMBL" id="JAMKPW020000003">
    <property type="protein sequence ID" value="KAK8219820.1"/>
    <property type="molecule type" value="Genomic_DNA"/>
</dbReference>